<feature type="compositionally biased region" description="Low complexity" evidence="1">
    <location>
        <begin position="127"/>
        <end position="157"/>
    </location>
</feature>
<evidence type="ECO:0000313" key="3">
    <source>
        <dbReference type="Proteomes" id="UP000261931"/>
    </source>
</evidence>
<dbReference type="EMBL" id="QVLS01000021">
    <property type="protein sequence ID" value="RFP75518.1"/>
    <property type="molecule type" value="Genomic_DNA"/>
</dbReference>
<organism evidence="2 3">
    <name type="scientific">Hydrogenophaga borbori</name>
    <dbReference type="NCBI Taxonomy" id="2294117"/>
    <lineage>
        <taxon>Bacteria</taxon>
        <taxon>Pseudomonadati</taxon>
        <taxon>Pseudomonadota</taxon>
        <taxon>Betaproteobacteria</taxon>
        <taxon>Burkholderiales</taxon>
        <taxon>Comamonadaceae</taxon>
        <taxon>Hydrogenophaga</taxon>
    </lineage>
</organism>
<name>A0A372EDL7_9BURK</name>
<protein>
    <submittedName>
        <fullName evidence="2">Collagen-like protein</fullName>
    </submittedName>
</protein>
<accession>A0A372EDL7</accession>
<keyword evidence="2" id="KW-0176">Collagen</keyword>
<comment type="caution">
    <text evidence="2">The sequence shown here is derived from an EMBL/GenBank/DDBJ whole genome shotgun (WGS) entry which is preliminary data.</text>
</comment>
<sequence length="289" mass="28940">MLAACGGGDHTQVVERVEQAPVQAVVLSGMGPPDAALGQDGQFYLDAQALKLYGPRANGQWPLLTAIGGAPGADGQDGRDGSRIYRGTGAPSNALGQDGDFYLDDATATLLGPKVAGAWPPTGLSLAGPAGPAGANGQDGQNGQNGAAGPQGPAGPATVDIQWGIASNSTFGNGAYYLWPQGPNAAARNPVLLPRACTQARLRVATFGVPSPGDTFTFTVWHTPGPALLEASSTATALVCQIDSGTRACDVGAAMNLAAGDAIEVRLVGTEAVTAMATPGSWGIGFTCQ</sequence>
<evidence type="ECO:0000313" key="2">
    <source>
        <dbReference type="EMBL" id="RFP75518.1"/>
    </source>
</evidence>
<keyword evidence="3" id="KW-1185">Reference proteome</keyword>
<evidence type="ECO:0000256" key="1">
    <source>
        <dbReference type="SAM" id="MobiDB-lite"/>
    </source>
</evidence>
<feature type="region of interest" description="Disordered" evidence="1">
    <location>
        <begin position="122"/>
        <end position="158"/>
    </location>
</feature>
<gene>
    <name evidence="2" type="ORF">DY262_21230</name>
</gene>
<dbReference type="AlphaFoldDB" id="A0A372EDL7"/>
<dbReference type="Proteomes" id="UP000261931">
    <property type="component" value="Unassembled WGS sequence"/>
</dbReference>
<reference evidence="2 3" key="1">
    <citation type="submission" date="2018-08" db="EMBL/GenBank/DDBJ databases">
        <title>Hydrogenophaga sp. LA-38 isolated from sludge.</title>
        <authorList>
            <person name="Im W.-T."/>
        </authorList>
    </citation>
    <scope>NUCLEOTIDE SEQUENCE [LARGE SCALE GENOMIC DNA]</scope>
    <source>
        <strain evidence="2 3">LA-38</strain>
    </source>
</reference>
<proteinExistence type="predicted"/>